<dbReference type="Gene3D" id="1.10.10.10">
    <property type="entry name" value="Winged helix-like DNA-binding domain superfamily/Winged helix DNA-binding domain"/>
    <property type="match status" value="1"/>
</dbReference>
<gene>
    <name evidence="5" type="ORF">EJ903_01420</name>
</gene>
<dbReference type="PANTHER" id="PTHR30154:SF53">
    <property type="entry name" value="HTH-TYPE TRANSCRIPTIONAL REGULATOR LRPC"/>
    <property type="match status" value="1"/>
</dbReference>
<dbReference type="Gene3D" id="3.30.70.920">
    <property type="match status" value="1"/>
</dbReference>
<dbReference type="InterPro" id="IPR036390">
    <property type="entry name" value="WH_DNA-bd_sf"/>
</dbReference>
<dbReference type="EMBL" id="RXMA01000001">
    <property type="protein sequence ID" value="RTR24452.1"/>
    <property type="molecule type" value="Genomic_DNA"/>
</dbReference>
<dbReference type="AlphaFoldDB" id="A0A431VNV6"/>
<keyword evidence="3" id="KW-0804">Transcription</keyword>
<dbReference type="InterPro" id="IPR019888">
    <property type="entry name" value="Tscrpt_reg_AsnC-like"/>
</dbReference>
<dbReference type="PANTHER" id="PTHR30154">
    <property type="entry name" value="LEUCINE-RESPONSIVE REGULATORY PROTEIN"/>
    <property type="match status" value="1"/>
</dbReference>
<keyword evidence="1" id="KW-0805">Transcription regulation</keyword>
<dbReference type="InterPro" id="IPR011008">
    <property type="entry name" value="Dimeric_a/b-barrel"/>
</dbReference>
<dbReference type="OrthoDB" id="9809462at2"/>
<organism evidence="5 6">
    <name type="scientific">Azospirillum griseum</name>
    <dbReference type="NCBI Taxonomy" id="2496639"/>
    <lineage>
        <taxon>Bacteria</taxon>
        <taxon>Pseudomonadati</taxon>
        <taxon>Pseudomonadota</taxon>
        <taxon>Alphaproteobacteria</taxon>
        <taxon>Rhodospirillales</taxon>
        <taxon>Azospirillaceae</taxon>
        <taxon>Azospirillum</taxon>
    </lineage>
</organism>
<dbReference type="GO" id="GO:0043565">
    <property type="term" value="F:sequence-specific DNA binding"/>
    <property type="evidence" value="ECO:0007669"/>
    <property type="project" value="InterPro"/>
</dbReference>
<evidence type="ECO:0000313" key="5">
    <source>
        <dbReference type="EMBL" id="RTR24452.1"/>
    </source>
</evidence>
<dbReference type="RefSeq" id="WP_126611396.1">
    <property type="nucleotide sequence ID" value="NZ_JBHUCY010000008.1"/>
</dbReference>
<dbReference type="InterPro" id="IPR019885">
    <property type="entry name" value="Tscrpt_reg_HTH_AsnC-type_CS"/>
</dbReference>
<sequence>MDDKDRLLLSLLRRDARRSLVALARDLGLSRSATQERLAKLQDSGVITGFTVVEGAAERRSTAHLLIRLAPGRHCAQLVPRVKTIPAVVQIHSVAGAIDLIVRVEGDGVAPLEQARAAIAAIDGIAEVSTFIVLDHHLG</sequence>
<keyword evidence="6" id="KW-1185">Reference proteome</keyword>
<comment type="caution">
    <text evidence="5">The sequence shown here is derived from an EMBL/GenBank/DDBJ whole genome shotgun (WGS) entry which is preliminary data.</text>
</comment>
<feature type="domain" description="HTH asnC-type" evidence="4">
    <location>
        <begin position="1"/>
        <end position="53"/>
    </location>
</feature>
<evidence type="ECO:0000313" key="6">
    <source>
        <dbReference type="Proteomes" id="UP000277007"/>
    </source>
</evidence>
<dbReference type="Proteomes" id="UP000277007">
    <property type="component" value="Unassembled WGS sequence"/>
</dbReference>
<protein>
    <submittedName>
        <fullName evidence="5">Lrp/AsnC family transcriptional regulator</fullName>
    </submittedName>
</protein>
<dbReference type="PRINTS" id="PR00033">
    <property type="entry name" value="HTHASNC"/>
</dbReference>
<dbReference type="PROSITE" id="PS50956">
    <property type="entry name" value="HTH_ASNC_2"/>
    <property type="match status" value="1"/>
</dbReference>
<name>A0A431VNV6_9PROT</name>
<dbReference type="SMART" id="SM00344">
    <property type="entry name" value="HTH_ASNC"/>
    <property type="match status" value="1"/>
</dbReference>
<dbReference type="Pfam" id="PF13404">
    <property type="entry name" value="HTH_AsnC-type"/>
    <property type="match status" value="1"/>
</dbReference>
<evidence type="ECO:0000259" key="4">
    <source>
        <dbReference type="PROSITE" id="PS50956"/>
    </source>
</evidence>
<proteinExistence type="predicted"/>
<dbReference type="GO" id="GO:0005829">
    <property type="term" value="C:cytosol"/>
    <property type="evidence" value="ECO:0007669"/>
    <property type="project" value="TreeGrafter"/>
</dbReference>
<evidence type="ECO:0000256" key="3">
    <source>
        <dbReference type="ARBA" id="ARBA00023163"/>
    </source>
</evidence>
<dbReference type="GO" id="GO:0043200">
    <property type="term" value="P:response to amino acid"/>
    <property type="evidence" value="ECO:0007669"/>
    <property type="project" value="TreeGrafter"/>
</dbReference>
<dbReference type="InterPro" id="IPR036388">
    <property type="entry name" value="WH-like_DNA-bd_sf"/>
</dbReference>
<dbReference type="InterPro" id="IPR019887">
    <property type="entry name" value="Tscrpt_reg_AsnC/Lrp_C"/>
</dbReference>
<accession>A0A431VNV6</accession>
<reference evidence="5 6" key="1">
    <citation type="submission" date="2018-12" db="EMBL/GenBank/DDBJ databases">
        <authorList>
            <person name="Yang Y."/>
        </authorList>
    </citation>
    <scope>NUCLEOTIDE SEQUENCE [LARGE SCALE GENOMIC DNA]</scope>
    <source>
        <strain evidence="5 6">L-25-5w-1</strain>
    </source>
</reference>
<dbReference type="SUPFAM" id="SSF46785">
    <property type="entry name" value="Winged helix' DNA-binding domain"/>
    <property type="match status" value="1"/>
</dbReference>
<evidence type="ECO:0000256" key="2">
    <source>
        <dbReference type="ARBA" id="ARBA00023125"/>
    </source>
</evidence>
<keyword evidence="2" id="KW-0238">DNA-binding</keyword>
<evidence type="ECO:0000256" key="1">
    <source>
        <dbReference type="ARBA" id="ARBA00023015"/>
    </source>
</evidence>
<dbReference type="SUPFAM" id="SSF54909">
    <property type="entry name" value="Dimeric alpha+beta barrel"/>
    <property type="match status" value="1"/>
</dbReference>
<dbReference type="Pfam" id="PF01037">
    <property type="entry name" value="AsnC_trans_reg"/>
    <property type="match status" value="1"/>
</dbReference>
<dbReference type="InterPro" id="IPR000485">
    <property type="entry name" value="AsnC-type_HTH_dom"/>
</dbReference>
<dbReference type="PROSITE" id="PS00519">
    <property type="entry name" value="HTH_ASNC_1"/>
    <property type="match status" value="1"/>
</dbReference>